<evidence type="ECO:0000256" key="7">
    <source>
        <dbReference type="ARBA" id="ARBA00023274"/>
    </source>
</evidence>
<comment type="function">
    <text evidence="1">Involved in the biogenesis of the 60S ribosomal subunit.</text>
</comment>
<feature type="region of interest" description="Disordered" evidence="8">
    <location>
        <begin position="120"/>
        <end position="173"/>
    </location>
</feature>
<evidence type="ECO:0000256" key="8">
    <source>
        <dbReference type="SAM" id="MobiDB-lite"/>
    </source>
</evidence>
<name>A0AA43TUI3_9LECA</name>
<dbReference type="GO" id="GO:0042273">
    <property type="term" value="P:ribosomal large subunit biogenesis"/>
    <property type="evidence" value="ECO:0007669"/>
    <property type="project" value="TreeGrafter"/>
</dbReference>
<sequence>MTRPLQRRKARSSRPLVRQRPPSKKLNIHANPIVAANWNPKLTLSQNYRRLGLSARLNSNSGGVEKAVHDDDTGARSDPLNIARATEKRKMDVEVGDVKVVRDEEGRIVNVLREGKGEGVRWGEPLNDNEEDGSGEGDEEGERYAGGIIPQLEEASRLEKKPRPRKQSQREGEWIAQLVEKWGDDVVGMARDRRLNPMQQSQGDLRRRVREWRKSRRAETVGM</sequence>
<evidence type="ECO:0000256" key="1">
    <source>
        <dbReference type="ARBA" id="ARBA00002889"/>
    </source>
</evidence>
<accession>A0AA43TUI3</accession>
<comment type="subcellular location">
    <subcellularLocation>
        <location evidence="2">Nucleus</location>
        <location evidence="2">Nucleolus</location>
    </subcellularLocation>
</comment>
<comment type="subunit">
    <text evidence="4">Component of the pre-66S ribosomal particle.</text>
</comment>
<dbReference type="PANTHER" id="PTHR13243">
    <property type="entry name" value="HSPC111 PROTEIN-RELATED"/>
    <property type="match status" value="1"/>
</dbReference>
<feature type="compositionally biased region" description="Basic residues" evidence="8">
    <location>
        <begin position="1"/>
        <end position="12"/>
    </location>
</feature>
<keyword evidence="7" id="KW-0687">Ribonucleoprotein</keyword>
<dbReference type="GO" id="GO:1990904">
    <property type="term" value="C:ribonucleoprotein complex"/>
    <property type="evidence" value="ECO:0007669"/>
    <property type="project" value="UniProtKB-KW"/>
</dbReference>
<comment type="similarity">
    <text evidence="3">Belongs to the NOP16 family.</text>
</comment>
<evidence type="ECO:0000256" key="4">
    <source>
        <dbReference type="ARBA" id="ARBA00011187"/>
    </source>
</evidence>
<comment type="caution">
    <text evidence="9">The sequence shown here is derived from an EMBL/GenBank/DDBJ whole genome shotgun (WGS) entry which is preliminary data.</text>
</comment>
<evidence type="ECO:0000313" key="10">
    <source>
        <dbReference type="Proteomes" id="UP001161017"/>
    </source>
</evidence>
<feature type="region of interest" description="Disordered" evidence="8">
    <location>
        <begin position="192"/>
        <end position="223"/>
    </location>
</feature>
<keyword evidence="10" id="KW-1185">Reference proteome</keyword>
<proteinExistence type="inferred from homology"/>
<dbReference type="InterPro" id="IPR019002">
    <property type="entry name" value="Ribosome_biogenesis_Nop16"/>
</dbReference>
<dbReference type="Pfam" id="PF09420">
    <property type="entry name" value="Nop16"/>
    <property type="match status" value="1"/>
</dbReference>
<organism evidence="9 10">
    <name type="scientific">Ramalina farinacea</name>
    <dbReference type="NCBI Taxonomy" id="258253"/>
    <lineage>
        <taxon>Eukaryota</taxon>
        <taxon>Fungi</taxon>
        <taxon>Dikarya</taxon>
        <taxon>Ascomycota</taxon>
        <taxon>Pezizomycotina</taxon>
        <taxon>Lecanoromycetes</taxon>
        <taxon>OSLEUM clade</taxon>
        <taxon>Lecanoromycetidae</taxon>
        <taxon>Lecanorales</taxon>
        <taxon>Lecanorineae</taxon>
        <taxon>Ramalinaceae</taxon>
        <taxon>Ramalina</taxon>
    </lineage>
</organism>
<feature type="compositionally biased region" description="Acidic residues" evidence="8">
    <location>
        <begin position="127"/>
        <end position="141"/>
    </location>
</feature>
<protein>
    <recommendedName>
        <fullName evidence="5">Nucleolar protein 16</fullName>
    </recommendedName>
</protein>
<feature type="compositionally biased region" description="Basic residues" evidence="8">
    <location>
        <begin position="207"/>
        <end position="216"/>
    </location>
</feature>
<dbReference type="GO" id="GO:0005730">
    <property type="term" value="C:nucleolus"/>
    <property type="evidence" value="ECO:0007669"/>
    <property type="project" value="UniProtKB-SubCell"/>
</dbReference>
<dbReference type="PANTHER" id="PTHR13243:SF1">
    <property type="entry name" value="NUCLEOLAR PROTEIN 16"/>
    <property type="match status" value="1"/>
</dbReference>
<evidence type="ECO:0000256" key="3">
    <source>
        <dbReference type="ARBA" id="ARBA00008479"/>
    </source>
</evidence>
<feature type="region of interest" description="Disordered" evidence="8">
    <location>
        <begin position="1"/>
        <end position="23"/>
    </location>
</feature>
<dbReference type="EMBL" id="JAPUFD010000007">
    <property type="protein sequence ID" value="MDI1488598.1"/>
    <property type="molecule type" value="Genomic_DNA"/>
</dbReference>
<keyword evidence="6" id="KW-0539">Nucleus</keyword>
<evidence type="ECO:0000256" key="5">
    <source>
        <dbReference type="ARBA" id="ARBA00015522"/>
    </source>
</evidence>
<dbReference type="Proteomes" id="UP001161017">
    <property type="component" value="Unassembled WGS sequence"/>
</dbReference>
<reference evidence="9" key="1">
    <citation type="journal article" date="2023" name="Genome Biol. Evol.">
        <title>First Whole Genome Sequence and Flow Cytometry Genome Size Data for the Lichen-Forming Fungus Ramalina farinacea (Ascomycota).</title>
        <authorList>
            <person name="Llewellyn T."/>
            <person name="Mian S."/>
            <person name="Hill R."/>
            <person name="Leitch I.J."/>
            <person name="Gaya E."/>
        </authorList>
    </citation>
    <scope>NUCLEOTIDE SEQUENCE</scope>
    <source>
        <strain evidence="9">LIQ254RAFAR</strain>
    </source>
</reference>
<evidence type="ECO:0000256" key="2">
    <source>
        <dbReference type="ARBA" id="ARBA00004604"/>
    </source>
</evidence>
<evidence type="ECO:0000256" key="6">
    <source>
        <dbReference type="ARBA" id="ARBA00023242"/>
    </source>
</evidence>
<gene>
    <name evidence="9" type="primary">NOP16</name>
    <name evidence="9" type="ORF">OHK93_007873</name>
</gene>
<dbReference type="AlphaFoldDB" id="A0AA43TUI3"/>
<evidence type="ECO:0000313" key="9">
    <source>
        <dbReference type="EMBL" id="MDI1488598.1"/>
    </source>
</evidence>